<gene>
    <name evidence="2" type="ORF">HYPSUDRAFT_41567</name>
</gene>
<keyword evidence="3" id="KW-1185">Reference proteome</keyword>
<dbReference type="EMBL" id="KN817554">
    <property type="protein sequence ID" value="KJA21950.1"/>
    <property type="molecule type" value="Genomic_DNA"/>
</dbReference>
<evidence type="ECO:0000313" key="2">
    <source>
        <dbReference type="EMBL" id="KJA21950.1"/>
    </source>
</evidence>
<proteinExistence type="predicted"/>
<organism evidence="2 3">
    <name type="scientific">Hypholoma sublateritium (strain FD-334 SS-4)</name>
    <dbReference type="NCBI Taxonomy" id="945553"/>
    <lineage>
        <taxon>Eukaryota</taxon>
        <taxon>Fungi</taxon>
        <taxon>Dikarya</taxon>
        <taxon>Basidiomycota</taxon>
        <taxon>Agaricomycotina</taxon>
        <taxon>Agaricomycetes</taxon>
        <taxon>Agaricomycetidae</taxon>
        <taxon>Agaricales</taxon>
        <taxon>Agaricineae</taxon>
        <taxon>Strophariaceae</taxon>
        <taxon>Hypholoma</taxon>
    </lineage>
</organism>
<feature type="compositionally biased region" description="Basic residues" evidence="1">
    <location>
        <begin position="15"/>
        <end position="29"/>
    </location>
</feature>
<dbReference type="Proteomes" id="UP000054270">
    <property type="component" value="Unassembled WGS sequence"/>
</dbReference>
<accession>A0A0D2PPW5</accession>
<evidence type="ECO:0000256" key="1">
    <source>
        <dbReference type="SAM" id="MobiDB-lite"/>
    </source>
</evidence>
<name>A0A0D2PPW5_HYPSF</name>
<dbReference type="STRING" id="945553.A0A0D2PPW5"/>
<protein>
    <submittedName>
        <fullName evidence="2">Uncharacterized protein</fullName>
    </submittedName>
</protein>
<feature type="region of interest" description="Disordered" evidence="1">
    <location>
        <begin position="1"/>
        <end position="29"/>
    </location>
</feature>
<sequence length="159" mass="18519">MPVASTSKRVDRRAVAKRPRRAQIPRARPSKMLRVTTEPETHALKEALHAPSILEYNFENLEKPCEYPFKARDLVWVRTKGDKWMSGKVSGRVRVGPTRNQEQGFWYHVNFGPKFNVRKYFAPMNGEIKPDTHEVRQLLRDEGWIASDSEMSDDSEYTE</sequence>
<reference evidence="3" key="1">
    <citation type="submission" date="2014-04" db="EMBL/GenBank/DDBJ databases">
        <title>Evolutionary Origins and Diversification of the Mycorrhizal Mutualists.</title>
        <authorList>
            <consortium name="DOE Joint Genome Institute"/>
            <consortium name="Mycorrhizal Genomics Consortium"/>
            <person name="Kohler A."/>
            <person name="Kuo A."/>
            <person name="Nagy L.G."/>
            <person name="Floudas D."/>
            <person name="Copeland A."/>
            <person name="Barry K.W."/>
            <person name="Cichocki N."/>
            <person name="Veneault-Fourrey C."/>
            <person name="LaButti K."/>
            <person name="Lindquist E.A."/>
            <person name="Lipzen A."/>
            <person name="Lundell T."/>
            <person name="Morin E."/>
            <person name="Murat C."/>
            <person name="Riley R."/>
            <person name="Ohm R."/>
            <person name="Sun H."/>
            <person name="Tunlid A."/>
            <person name="Henrissat B."/>
            <person name="Grigoriev I.V."/>
            <person name="Hibbett D.S."/>
            <person name="Martin F."/>
        </authorList>
    </citation>
    <scope>NUCLEOTIDE SEQUENCE [LARGE SCALE GENOMIC DNA]</scope>
    <source>
        <strain evidence="3">FD-334 SS-4</strain>
    </source>
</reference>
<evidence type="ECO:0000313" key="3">
    <source>
        <dbReference type="Proteomes" id="UP000054270"/>
    </source>
</evidence>
<dbReference type="OrthoDB" id="3205170at2759"/>
<dbReference type="AlphaFoldDB" id="A0A0D2PPW5"/>